<proteinExistence type="predicted"/>
<dbReference type="STRING" id="28110.KU46_1416"/>
<evidence type="ECO:0008006" key="3">
    <source>
        <dbReference type="Google" id="ProtNLM"/>
    </source>
</evidence>
<dbReference type="KEGG" id="fpz:LA55_875"/>
<dbReference type="RefSeq" id="WP_044526054.1">
    <property type="nucleotide sequence ID" value="NZ_CP009440.1"/>
</dbReference>
<reference evidence="1 2" key="1">
    <citation type="journal article" date="2015" name="Genome Announc.">
        <title>Genome sequencing of 18 francisella strains to aid in assay development and testing.</title>
        <authorList>
            <person name="Johnson S.L."/>
            <person name="Daligault H.E."/>
            <person name="Davenport K.W."/>
            <person name="Coyne S.R."/>
            <person name="Frey K.G."/>
            <person name="Koroleva G.I."/>
            <person name="Broomall S.M."/>
            <person name="Bishop-Lilly K.A."/>
            <person name="Bruce D.C."/>
            <person name="Chertkov O."/>
            <person name="Freitas T."/>
            <person name="Jaissle J."/>
            <person name="Ladner J.T."/>
            <person name="Rosenzweig C.N."/>
            <person name="Gibbons H.S."/>
            <person name="Palacios G.F."/>
            <person name="Redden C.L."/>
            <person name="Xu Y."/>
            <person name="Minogue T.D."/>
            <person name="Chain P.S."/>
        </authorList>
    </citation>
    <scope>NUCLEOTIDE SEQUENCE [LARGE SCALE GENOMIC DNA]</scope>
    <source>
        <strain evidence="1 2">GA01-2794</strain>
    </source>
</reference>
<accession>A0A0B6CXN7</accession>
<dbReference type="AlphaFoldDB" id="A0A0B6CXN7"/>
<dbReference type="EMBL" id="CP009440">
    <property type="protein sequence ID" value="AJI53620.1"/>
    <property type="molecule type" value="Genomic_DNA"/>
</dbReference>
<gene>
    <name evidence="1" type="ORF">LA55_875</name>
</gene>
<evidence type="ECO:0000313" key="1">
    <source>
        <dbReference type="EMBL" id="AJI53620.1"/>
    </source>
</evidence>
<organism evidence="1 2">
    <name type="scientific">Francisella philomiragia</name>
    <dbReference type="NCBI Taxonomy" id="28110"/>
    <lineage>
        <taxon>Bacteria</taxon>
        <taxon>Pseudomonadati</taxon>
        <taxon>Pseudomonadota</taxon>
        <taxon>Gammaproteobacteria</taxon>
        <taxon>Thiotrichales</taxon>
        <taxon>Francisellaceae</taxon>
        <taxon>Francisella</taxon>
    </lineage>
</organism>
<protein>
    <recommendedName>
        <fullName evidence="3">Lipoprotein</fullName>
    </recommendedName>
</protein>
<dbReference type="Proteomes" id="UP000031830">
    <property type="component" value="Chromosome"/>
</dbReference>
<dbReference type="PROSITE" id="PS51257">
    <property type="entry name" value="PROKAR_LIPOPROTEIN"/>
    <property type="match status" value="1"/>
</dbReference>
<name>A0A0B6CXN7_9GAMM</name>
<dbReference type="OrthoDB" id="5605634at2"/>
<evidence type="ECO:0000313" key="2">
    <source>
        <dbReference type="Proteomes" id="UP000031830"/>
    </source>
</evidence>
<sequence>MLKKIMSLMTLALILVGCKDAYKNNQWNKFHRDSSTSSDLHSRLVEVHNRESIGFTYSPYGADFRNRLN</sequence>